<protein>
    <submittedName>
        <fullName evidence="1">Uncharacterized protein</fullName>
    </submittedName>
</protein>
<dbReference type="KEGG" id="aalt:CC77DRAFT_1024113"/>
<proteinExistence type="predicted"/>
<dbReference type="EMBL" id="KV441490">
    <property type="protein sequence ID" value="OAG16214.1"/>
    <property type="molecule type" value="Genomic_DNA"/>
</dbReference>
<gene>
    <name evidence="1" type="ORF">CC77DRAFT_1024113</name>
</gene>
<dbReference type="AlphaFoldDB" id="A0A177D8Y9"/>
<evidence type="ECO:0000313" key="2">
    <source>
        <dbReference type="Proteomes" id="UP000077248"/>
    </source>
</evidence>
<dbReference type="VEuPathDB" id="FungiDB:CC77DRAFT_1024113"/>
<dbReference type="Proteomes" id="UP000077248">
    <property type="component" value="Unassembled WGS sequence"/>
</dbReference>
<dbReference type="RefSeq" id="XP_018381635.1">
    <property type="nucleotide sequence ID" value="XM_018525807.1"/>
</dbReference>
<sequence length="495" mass="56366">MDSMFSSNIREHGSIPWDDNYMKIGSGYDLHKQQLLRSPFWPCHPSSELPSTDLHTLEISSKILRDEETLLQYMTSDTRALASVFTVFNLKASLEALKTAQCSKTSMIVIKRCTITLPAEHYERLLELSDEAESCFGRLNWYGEDNARTFKTRYGQYYITGRTRQSTFFAVSTYSADTKQELDRFASTLSVDFNGKAVSVEAASSFEMGSSNMSGSIRETHEVVVVGCSSRNLQHRLHTIDIQKAWVDFLEHYTPIPVLAHITHYANIDIRIKHPEGSLSITEDFRNAAELAQLLQVAARSNRLVGARALEISVQSTILKLADIHVYAEDDDKALQQCVATLKNVREDLRGVWDRRRKLAKMMTETEGQTEKWKLNKWVKAHSTPQWKIGICPDDVHESLCNEVIEYREDWDPESKRDGMPVCLKNEVSMCLPGRRIVGAQVESGWQDDTNGWWRRTYGSLGEDTLAIGFETQHFRGGSWALIVWAVDNNIYTEA</sequence>
<name>A0A177D8Y9_ALTAL</name>
<keyword evidence="2" id="KW-1185">Reference proteome</keyword>
<reference evidence="1 2" key="1">
    <citation type="submission" date="2016-05" db="EMBL/GenBank/DDBJ databases">
        <title>Comparative analysis of secretome profiles of manganese(II)-oxidizing ascomycete fungi.</title>
        <authorList>
            <consortium name="DOE Joint Genome Institute"/>
            <person name="Zeiner C.A."/>
            <person name="Purvine S.O."/>
            <person name="Zink E.M."/>
            <person name="Wu S."/>
            <person name="Pasa-Tolic L."/>
            <person name="Chaput D.L."/>
            <person name="Haridas S."/>
            <person name="Grigoriev I.V."/>
            <person name="Santelli C.M."/>
            <person name="Hansel C.M."/>
        </authorList>
    </citation>
    <scope>NUCLEOTIDE SEQUENCE [LARGE SCALE GENOMIC DNA]</scope>
    <source>
        <strain evidence="1 2">SRC1lrK2f</strain>
    </source>
</reference>
<accession>A0A177D8Y9</accession>
<dbReference type="OMA" id="THYANID"/>
<dbReference type="GeneID" id="29111401"/>
<organism evidence="1 2">
    <name type="scientific">Alternaria alternata</name>
    <name type="common">Alternaria rot fungus</name>
    <name type="synonym">Torula alternata</name>
    <dbReference type="NCBI Taxonomy" id="5599"/>
    <lineage>
        <taxon>Eukaryota</taxon>
        <taxon>Fungi</taxon>
        <taxon>Dikarya</taxon>
        <taxon>Ascomycota</taxon>
        <taxon>Pezizomycotina</taxon>
        <taxon>Dothideomycetes</taxon>
        <taxon>Pleosporomycetidae</taxon>
        <taxon>Pleosporales</taxon>
        <taxon>Pleosporineae</taxon>
        <taxon>Pleosporaceae</taxon>
        <taxon>Alternaria</taxon>
        <taxon>Alternaria sect. Alternaria</taxon>
        <taxon>Alternaria alternata complex</taxon>
    </lineage>
</organism>
<evidence type="ECO:0000313" key="1">
    <source>
        <dbReference type="EMBL" id="OAG16214.1"/>
    </source>
</evidence>